<dbReference type="InterPro" id="IPR013325">
    <property type="entry name" value="RNA_pol_sigma_r2"/>
</dbReference>
<dbReference type="Proteomes" id="UP000033047">
    <property type="component" value="Unassembled WGS sequence"/>
</dbReference>
<protein>
    <submittedName>
        <fullName evidence="7">RNA polymerase sigma-70 factor</fullName>
    </submittedName>
</protein>
<dbReference type="PANTHER" id="PTHR43133:SF46">
    <property type="entry name" value="RNA POLYMERASE SIGMA-70 FACTOR ECF SUBFAMILY"/>
    <property type="match status" value="1"/>
</dbReference>
<dbReference type="InterPro" id="IPR014327">
    <property type="entry name" value="RNA_pol_sigma70_bacteroid"/>
</dbReference>
<dbReference type="InterPro" id="IPR036388">
    <property type="entry name" value="WH-like_DNA-bd_sf"/>
</dbReference>
<dbReference type="GO" id="GO:0006352">
    <property type="term" value="P:DNA-templated transcription initiation"/>
    <property type="evidence" value="ECO:0007669"/>
    <property type="project" value="InterPro"/>
</dbReference>
<dbReference type="EMBL" id="AQHV01000012">
    <property type="protein sequence ID" value="KKB54853.1"/>
    <property type="molecule type" value="Genomic_DNA"/>
</dbReference>
<dbReference type="SUPFAM" id="SSF88659">
    <property type="entry name" value="Sigma3 and sigma4 domains of RNA polymerase sigma factors"/>
    <property type="match status" value="1"/>
</dbReference>
<dbReference type="PATRIC" id="fig|927665.4.peg.2681"/>
<feature type="domain" description="RNA polymerase sigma factor 70 region 4 type 2" evidence="6">
    <location>
        <begin position="105"/>
        <end position="155"/>
    </location>
</feature>
<evidence type="ECO:0000256" key="3">
    <source>
        <dbReference type="ARBA" id="ARBA00023082"/>
    </source>
</evidence>
<sequence>MSEQEFRSIYKQYHKKLCYFLNYYTHDEQAIEEVVQDVFVYLWKESDNLNITYLKTYLYSSARNRMLNYLRNEHTRTIILERWAQMELEERQAQDCIDRAEFFLLLQDTIEALPPKCREIFLMSRDERKTYKEIAEEKGISVKTVEAQMGIALKRIREKMLSSYKEGGDIFVFLLTLL</sequence>
<name>A0A0F5JAV0_9BACT</name>
<dbReference type="InterPro" id="IPR007627">
    <property type="entry name" value="RNA_pol_sigma70_r2"/>
</dbReference>
<dbReference type="RefSeq" id="WP_009859567.1">
    <property type="nucleotide sequence ID" value="NZ_KQ033912.1"/>
</dbReference>
<dbReference type="InterPro" id="IPR039425">
    <property type="entry name" value="RNA_pol_sigma-70-like"/>
</dbReference>
<evidence type="ECO:0000313" key="7">
    <source>
        <dbReference type="EMBL" id="KKB54853.1"/>
    </source>
</evidence>
<evidence type="ECO:0000259" key="5">
    <source>
        <dbReference type="Pfam" id="PF04542"/>
    </source>
</evidence>
<dbReference type="Pfam" id="PF04542">
    <property type="entry name" value="Sigma70_r2"/>
    <property type="match status" value="1"/>
</dbReference>
<dbReference type="AlphaFoldDB" id="A0A0F5JAV0"/>
<dbReference type="GO" id="GO:0003677">
    <property type="term" value="F:DNA binding"/>
    <property type="evidence" value="ECO:0007669"/>
    <property type="project" value="InterPro"/>
</dbReference>
<dbReference type="SUPFAM" id="SSF88946">
    <property type="entry name" value="Sigma2 domain of RNA polymerase sigma factors"/>
    <property type="match status" value="1"/>
</dbReference>
<dbReference type="Gene3D" id="1.10.10.10">
    <property type="entry name" value="Winged helix-like DNA-binding domain superfamily/Winged helix DNA-binding domain"/>
    <property type="match status" value="1"/>
</dbReference>
<keyword evidence="4" id="KW-0804">Transcription</keyword>
<reference evidence="7 8" key="1">
    <citation type="submission" date="2013-04" db="EMBL/GenBank/DDBJ databases">
        <title>The Genome Sequence of Parabacteroides goldsteinii DSM 19448.</title>
        <authorList>
            <consortium name="The Broad Institute Genomics Platform"/>
            <person name="Earl A."/>
            <person name="Ward D."/>
            <person name="Feldgarden M."/>
            <person name="Gevers D."/>
            <person name="Martens E."/>
            <person name="Sakamoto M."/>
            <person name="Benno Y."/>
            <person name="Song Y."/>
            <person name="Liu C."/>
            <person name="Lee J."/>
            <person name="Bolanos M."/>
            <person name="Vaisanen M.L."/>
            <person name="Finegold S.M."/>
            <person name="Walker B."/>
            <person name="Young S."/>
            <person name="Zeng Q."/>
            <person name="Gargeya S."/>
            <person name="Fitzgerald M."/>
            <person name="Haas B."/>
            <person name="Abouelleil A."/>
            <person name="Allen A.W."/>
            <person name="Alvarado L."/>
            <person name="Arachchi H.M."/>
            <person name="Berlin A.M."/>
            <person name="Chapman S.B."/>
            <person name="Gainer-Dewar J."/>
            <person name="Goldberg J."/>
            <person name="Griggs A."/>
            <person name="Gujja S."/>
            <person name="Hansen M."/>
            <person name="Howarth C."/>
            <person name="Imamovic A."/>
            <person name="Ireland A."/>
            <person name="Larimer J."/>
            <person name="McCowan C."/>
            <person name="Murphy C."/>
            <person name="Pearson M."/>
            <person name="Poon T.W."/>
            <person name="Priest M."/>
            <person name="Roberts A."/>
            <person name="Saif S."/>
            <person name="Shea T."/>
            <person name="Sisk P."/>
            <person name="Sykes S."/>
            <person name="Wortman J."/>
            <person name="Nusbaum C."/>
            <person name="Birren B."/>
        </authorList>
    </citation>
    <scope>NUCLEOTIDE SEQUENCE [LARGE SCALE GENOMIC DNA]</scope>
    <source>
        <strain evidence="7 8">DSM 19448</strain>
    </source>
</reference>
<evidence type="ECO:0000256" key="4">
    <source>
        <dbReference type="ARBA" id="ARBA00023163"/>
    </source>
</evidence>
<dbReference type="InterPro" id="IPR013249">
    <property type="entry name" value="RNA_pol_sigma70_r4_t2"/>
</dbReference>
<evidence type="ECO:0000256" key="2">
    <source>
        <dbReference type="ARBA" id="ARBA00023015"/>
    </source>
</evidence>
<dbReference type="InterPro" id="IPR014284">
    <property type="entry name" value="RNA_pol_sigma-70_dom"/>
</dbReference>
<evidence type="ECO:0000259" key="6">
    <source>
        <dbReference type="Pfam" id="PF08281"/>
    </source>
</evidence>
<keyword evidence="2" id="KW-0805">Transcription regulation</keyword>
<evidence type="ECO:0000256" key="1">
    <source>
        <dbReference type="ARBA" id="ARBA00010641"/>
    </source>
</evidence>
<dbReference type="NCBIfam" id="TIGR02937">
    <property type="entry name" value="sigma70-ECF"/>
    <property type="match status" value="1"/>
</dbReference>
<feature type="domain" description="RNA polymerase sigma-70 region 2" evidence="5">
    <location>
        <begin position="9"/>
        <end position="73"/>
    </location>
</feature>
<keyword evidence="3" id="KW-0731">Sigma factor</keyword>
<dbReference type="InterPro" id="IPR013324">
    <property type="entry name" value="RNA_pol_sigma_r3/r4-like"/>
</dbReference>
<dbReference type="NCBIfam" id="TIGR02985">
    <property type="entry name" value="Sig70_bacteroi1"/>
    <property type="match status" value="1"/>
</dbReference>
<dbReference type="GeneID" id="69984004"/>
<proteinExistence type="inferred from homology"/>
<comment type="caution">
    <text evidence="7">The sequence shown here is derived from an EMBL/GenBank/DDBJ whole genome shotgun (WGS) entry which is preliminary data.</text>
</comment>
<dbReference type="GO" id="GO:0016987">
    <property type="term" value="F:sigma factor activity"/>
    <property type="evidence" value="ECO:0007669"/>
    <property type="project" value="UniProtKB-KW"/>
</dbReference>
<gene>
    <name evidence="7" type="ORF">HMPREF1535_02606</name>
</gene>
<dbReference type="PANTHER" id="PTHR43133">
    <property type="entry name" value="RNA POLYMERASE ECF-TYPE SIGMA FACTO"/>
    <property type="match status" value="1"/>
</dbReference>
<dbReference type="STRING" id="927665.HMPREF1535_02606"/>
<dbReference type="Gene3D" id="1.10.1740.10">
    <property type="match status" value="1"/>
</dbReference>
<comment type="similarity">
    <text evidence="1">Belongs to the sigma-70 factor family. ECF subfamily.</text>
</comment>
<accession>A0A0F5JAV0</accession>
<organism evidence="7 8">
    <name type="scientific">Parabacteroides goldsteinii DSM 19448 = WAL 12034</name>
    <dbReference type="NCBI Taxonomy" id="927665"/>
    <lineage>
        <taxon>Bacteria</taxon>
        <taxon>Pseudomonadati</taxon>
        <taxon>Bacteroidota</taxon>
        <taxon>Bacteroidia</taxon>
        <taxon>Bacteroidales</taxon>
        <taxon>Tannerellaceae</taxon>
        <taxon>Parabacteroides</taxon>
    </lineage>
</organism>
<evidence type="ECO:0000313" key="8">
    <source>
        <dbReference type="Proteomes" id="UP000033047"/>
    </source>
</evidence>
<dbReference type="HOGENOM" id="CLU_047691_4_2_10"/>
<dbReference type="Pfam" id="PF08281">
    <property type="entry name" value="Sigma70_r4_2"/>
    <property type="match status" value="1"/>
</dbReference>